<proteinExistence type="predicted"/>
<dbReference type="EMBL" id="JRYB01000001">
    <property type="protein sequence ID" value="OIJ40338.1"/>
    <property type="molecule type" value="Genomic_DNA"/>
</dbReference>
<dbReference type="AlphaFoldDB" id="A0A1S2N5I5"/>
<gene>
    <name evidence="1" type="ORF">LO55_4478</name>
</gene>
<dbReference type="PROSITE" id="PS51186">
    <property type="entry name" value="GNAT"/>
    <property type="match status" value="1"/>
</dbReference>
<organism evidence="1 2">
    <name type="scientific">Massilia timonae</name>
    <dbReference type="NCBI Taxonomy" id="47229"/>
    <lineage>
        <taxon>Bacteria</taxon>
        <taxon>Pseudomonadati</taxon>
        <taxon>Pseudomonadota</taxon>
        <taxon>Betaproteobacteria</taxon>
        <taxon>Burkholderiales</taxon>
        <taxon>Oxalobacteraceae</taxon>
        <taxon>Telluria group</taxon>
        <taxon>Massilia</taxon>
    </lineage>
</organism>
<dbReference type="InterPro" id="IPR016181">
    <property type="entry name" value="Acyl_CoA_acyltransferase"/>
</dbReference>
<dbReference type="PANTHER" id="PTHR43451:SF1">
    <property type="entry name" value="ACETYLTRANSFERASE"/>
    <property type="match status" value="1"/>
</dbReference>
<protein>
    <submittedName>
        <fullName evidence="1">Acetyltransferase domain protein</fullName>
    </submittedName>
</protein>
<dbReference type="Pfam" id="PF13673">
    <property type="entry name" value="Acetyltransf_10"/>
    <property type="match status" value="1"/>
</dbReference>
<dbReference type="RefSeq" id="WP_071363138.1">
    <property type="nucleotide sequence ID" value="NZ_CAUQYF010000102.1"/>
</dbReference>
<comment type="caution">
    <text evidence="1">The sequence shown here is derived from an EMBL/GenBank/DDBJ whole genome shotgun (WGS) entry which is preliminary data.</text>
</comment>
<sequence>MDIRPLVDTDIPLLVPAIAAQLRELALEFIVHESTREGAATFLAENDQMGVRKFLALGHVYHVALDDGQLAGFIAIRDNSHLFHLFVGKRWQGRGLARKLWNVARAAAIARGGDGNFTVNSSNHAVPAYEAFGFVRVAPTQCVKGLYFNPMRLGWADDGHG</sequence>
<dbReference type="PANTHER" id="PTHR43451">
    <property type="entry name" value="ACETYLTRANSFERASE (GNAT) FAMILY PROTEIN"/>
    <property type="match status" value="1"/>
</dbReference>
<name>A0A1S2N5I5_9BURK</name>
<keyword evidence="1" id="KW-0808">Transferase</keyword>
<dbReference type="SUPFAM" id="SSF55729">
    <property type="entry name" value="Acyl-CoA N-acyltransferases (Nat)"/>
    <property type="match status" value="1"/>
</dbReference>
<dbReference type="InterPro" id="IPR000182">
    <property type="entry name" value="GNAT_dom"/>
</dbReference>
<reference evidence="1 2" key="1">
    <citation type="submission" date="2014-10" db="EMBL/GenBank/DDBJ databases">
        <authorList>
            <person name="Seo M.-J."/>
            <person name="Seok Y.J."/>
            <person name="Cha I.-T."/>
        </authorList>
    </citation>
    <scope>NUCLEOTIDE SEQUENCE [LARGE SCALE GENOMIC DNA]</scope>
    <source>
        <strain evidence="1 2">NEU</strain>
    </source>
</reference>
<dbReference type="Gene3D" id="3.40.630.30">
    <property type="match status" value="1"/>
</dbReference>
<evidence type="ECO:0000313" key="1">
    <source>
        <dbReference type="EMBL" id="OIJ40338.1"/>
    </source>
</evidence>
<accession>A0A1S2N5I5</accession>
<dbReference type="CDD" id="cd04301">
    <property type="entry name" value="NAT_SF"/>
    <property type="match status" value="1"/>
</dbReference>
<dbReference type="InterPro" id="IPR052564">
    <property type="entry name" value="N-acetyltrans/Recomb-assoc"/>
</dbReference>
<dbReference type="GO" id="GO:0016747">
    <property type="term" value="F:acyltransferase activity, transferring groups other than amino-acyl groups"/>
    <property type="evidence" value="ECO:0007669"/>
    <property type="project" value="InterPro"/>
</dbReference>
<dbReference type="Proteomes" id="UP000180246">
    <property type="component" value="Unassembled WGS sequence"/>
</dbReference>
<evidence type="ECO:0000313" key="2">
    <source>
        <dbReference type="Proteomes" id="UP000180246"/>
    </source>
</evidence>